<protein>
    <submittedName>
        <fullName evidence="2">Uncharacterized protein</fullName>
    </submittedName>
</protein>
<feature type="compositionally biased region" description="Polar residues" evidence="1">
    <location>
        <begin position="1"/>
        <end position="10"/>
    </location>
</feature>
<dbReference type="AlphaFoldDB" id="Q1GTE0"/>
<organism evidence="2 3">
    <name type="scientific">Sphingopyxis alaskensis (strain DSM 13593 / LMG 18877 / RB2256)</name>
    <name type="common">Sphingomonas alaskensis</name>
    <dbReference type="NCBI Taxonomy" id="317655"/>
    <lineage>
        <taxon>Bacteria</taxon>
        <taxon>Pseudomonadati</taxon>
        <taxon>Pseudomonadota</taxon>
        <taxon>Alphaproteobacteria</taxon>
        <taxon>Sphingomonadales</taxon>
        <taxon>Sphingomonadaceae</taxon>
        <taxon>Sphingopyxis</taxon>
    </lineage>
</organism>
<gene>
    <name evidence="2" type="ordered locus">Sala_1368</name>
</gene>
<evidence type="ECO:0000256" key="1">
    <source>
        <dbReference type="SAM" id="MobiDB-lite"/>
    </source>
</evidence>
<dbReference type="HOGENOM" id="CLU_2304189_0_0_5"/>
<keyword evidence="3" id="KW-1185">Reference proteome</keyword>
<dbReference type="STRING" id="317655.Sala_1368"/>
<evidence type="ECO:0000313" key="3">
    <source>
        <dbReference type="Proteomes" id="UP000006578"/>
    </source>
</evidence>
<feature type="region of interest" description="Disordered" evidence="1">
    <location>
        <begin position="1"/>
        <end position="24"/>
    </location>
</feature>
<dbReference type="KEGG" id="sal:Sala_1368"/>
<proteinExistence type="predicted"/>
<reference evidence="2 3" key="1">
    <citation type="journal article" date="2009" name="Proc. Natl. Acad. Sci. U.S.A.">
        <title>The genomic basis of trophic strategy in marine bacteria.</title>
        <authorList>
            <person name="Lauro F.M."/>
            <person name="McDougald D."/>
            <person name="Thomas T."/>
            <person name="Williams T.J."/>
            <person name="Egan S."/>
            <person name="Rice S."/>
            <person name="DeMaere M.Z."/>
            <person name="Ting L."/>
            <person name="Ertan H."/>
            <person name="Johnson J."/>
            <person name="Ferriera S."/>
            <person name="Lapidus A."/>
            <person name="Anderson I."/>
            <person name="Kyrpides N."/>
            <person name="Munk A.C."/>
            <person name="Detter C."/>
            <person name="Han C.S."/>
            <person name="Brown M.V."/>
            <person name="Robb F.T."/>
            <person name="Kjelleberg S."/>
            <person name="Cavicchioli R."/>
        </authorList>
    </citation>
    <scope>NUCLEOTIDE SEQUENCE [LARGE SCALE GENOMIC DNA]</scope>
    <source>
        <strain evidence="3">DSM 13593 / LMG 18877 / RB2256</strain>
    </source>
</reference>
<dbReference type="EMBL" id="CP000356">
    <property type="protein sequence ID" value="ABF53082.1"/>
    <property type="molecule type" value="Genomic_DNA"/>
</dbReference>
<dbReference type="Proteomes" id="UP000006578">
    <property type="component" value="Chromosome"/>
</dbReference>
<name>Q1GTE0_SPHAL</name>
<sequence>MKRSSVSTGLPMNRAKAGRPCCATPSRHIRRNRCRMMAIGSNAASDSGPETAFLLIRMIMIGSAGPNGRGPGMMIMRKCAQNRPTCSTPRMIASGRSISI</sequence>
<accession>Q1GTE0</accession>
<evidence type="ECO:0000313" key="2">
    <source>
        <dbReference type="EMBL" id="ABF53082.1"/>
    </source>
</evidence>